<dbReference type="InterPro" id="IPR036890">
    <property type="entry name" value="HATPase_C_sf"/>
</dbReference>
<dbReference type="CDD" id="cd16936">
    <property type="entry name" value="HATPase_RsbW-like"/>
    <property type="match status" value="1"/>
</dbReference>
<dbReference type="GO" id="GO:0004674">
    <property type="term" value="F:protein serine/threonine kinase activity"/>
    <property type="evidence" value="ECO:0007669"/>
    <property type="project" value="UniProtKB-KW"/>
</dbReference>
<sequence>MTATSSPPAAASRLDHLGLLYRDAEEYAERCAAFLADGLAAGDPALVAVPGANGDLIRDRLGTGRAEVRFADMAVAGRNPGRIIPGVLLAFAAAHPGRRVRIIGEPIWPGRTGLEYPACAMHEALINVALARHDAIVLCPYDAARLPSDMVEDAWRTHPVMLDGAGRRASPAYGDPVATAADFDVPLPLPPAGAARLVFEGFPDLPGVRAFVAGWADAAGLPSVRRPDVLLAVNELATNTADYTGGPGTLLLWREDAVMVCQIDDQGHLDDPLAGRVPPADSVGRGRGVLVVNELADLVRIHRRPGGTSIRLHFDLGIPPPS</sequence>
<evidence type="ECO:0000256" key="1">
    <source>
        <dbReference type="ARBA" id="ARBA00022527"/>
    </source>
</evidence>
<dbReference type="Pfam" id="PF14417">
    <property type="entry name" value="MEDS"/>
    <property type="match status" value="1"/>
</dbReference>
<dbReference type="EMBL" id="BOOU01000032">
    <property type="protein sequence ID" value="GII77149.1"/>
    <property type="molecule type" value="Genomic_DNA"/>
</dbReference>
<dbReference type="NCBIfam" id="NF041045">
    <property type="entry name" value="RsbA_anti_sig"/>
    <property type="match status" value="1"/>
</dbReference>
<keyword evidence="5" id="KW-1185">Reference proteome</keyword>
<dbReference type="InterPro" id="IPR025847">
    <property type="entry name" value="MEDS_domain"/>
</dbReference>
<dbReference type="Gene3D" id="3.30.565.10">
    <property type="entry name" value="Histidine kinase-like ATPase, C-terminal domain"/>
    <property type="match status" value="1"/>
</dbReference>
<dbReference type="InterPro" id="IPR003594">
    <property type="entry name" value="HATPase_dom"/>
</dbReference>
<keyword evidence="1" id="KW-0418">Kinase</keyword>
<evidence type="ECO:0000313" key="4">
    <source>
        <dbReference type="EMBL" id="GII77149.1"/>
    </source>
</evidence>
<dbReference type="PANTHER" id="PTHR35526:SF3">
    <property type="entry name" value="ANTI-SIGMA-F FACTOR RSBW"/>
    <property type="match status" value="1"/>
</dbReference>
<evidence type="ECO:0000259" key="2">
    <source>
        <dbReference type="Pfam" id="PF13581"/>
    </source>
</evidence>
<dbReference type="Pfam" id="PF13581">
    <property type="entry name" value="HATPase_c_2"/>
    <property type="match status" value="1"/>
</dbReference>
<dbReference type="AlphaFoldDB" id="A0A919R002"/>
<evidence type="ECO:0000313" key="5">
    <source>
        <dbReference type="Proteomes" id="UP000655287"/>
    </source>
</evidence>
<dbReference type="SUPFAM" id="SSF55874">
    <property type="entry name" value="ATPase domain of HSP90 chaperone/DNA topoisomerase II/histidine kinase"/>
    <property type="match status" value="1"/>
</dbReference>
<organism evidence="4 5">
    <name type="scientific">Sphaerisporangium rufum</name>
    <dbReference type="NCBI Taxonomy" id="1381558"/>
    <lineage>
        <taxon>Bacteria</taxon>
        <taxon>Bacillati</taxon>
        <taxon>Actinomycetota</taxon>
        <taxon>Actinomycetes</taxon>
        <taxon>Streptosporangiales</taxon>
        <taxon>Streptosporangiaceae</taxon>
        <taxon>Sphaerisporangium</taxon>
    </lineage>
</organism>
<dbReference type="InterPro" id="IPR047718">
    <property type="entry name" value="RsbA-like_anti_sig"/>
</dbReference>
<accession>A0A919R002</accession>
<proteinExistence type="predicted"/>
<evidence type="ECO:0000259" key="3">
    <source>
        <dbReference type="Pfam" id="PF14417"/>
    </source>
</evidence>
<feature type="domain" description="Histidine kinase/HSP90-like ATPase" evidence="2">
    <location>
        <begin position="205"/>
        <end position="313"/>
    </location>
</feature>
<keyword evidence="1" id="KW-0808">Transferase</keyword>
<dbReference type="Proteomes" id="UP000655287">
    <property type="component" value="Unassembled WGS sequence"/>
</dbReference>
<reference evidence="4" key="1">
    <citation type="submission" date="2021-01" db="EMBL/GenBank/DDBJ databases">
        <title>Whole genome shotgun sequence of Sphaerisporangium rufum NBRC 109079.</title>
        <authorList>
            <person name="Komaki H."/>
            <person name="Tamura T."/>
        </authorList>
    </citation>
    <scope>NUCLEOTIDE SEQUENCE</scope>
    <source>
        <strain evidence="4">NBRC 109079</strain>
    </source>
</reference>
<protein>
    <submittedName>
        <fullName evidence="4">Anti-sigma regulatory factor</fullName>
    </submittedName>
</protein>
<dbReference type="RefSeq" id="WP_203983912.1">
    <property type="nucleotide sequence ID" value="NZ_BOOU01000032.1"/>
</dbReference>
<comment type="caution">
    <text evidence="4">The sequence shown here is derived from an EMBL/GenBank/DDBJ whole genome shotgun (WGS) entry which is preliminary data.</text>
</comment>
<gene>
    <name evidence="4" type="ORF">Sru01_21310</name>
</gene>
<dbReference type="PANTHER" id="PTHR35526">
    <property type="entry name" value="ANTI-SIGMA-F FACTOR RSBW-RELATED"/>
    <property type="match status" value="1"/>
</dbReference>
<feature type="domain" description="MEDS" evidence="3">
    <location>
        <begin position="15"/>
        <end position="159"/>
    </location>
</feature>
<name>A0A919R002_9ACTN</name>
<dbReference type="InterPro" id="IPR050267">
    <property type="entry name" value="Anti-sigma-factor_SerPK"/>
</dbReference>
<keyword evidence="1" id="KW-0723">Serine/threonine-protein kinase</keyword>